<organism evidence="2 3">
    <name type="scientific">Tupaia chinensis</name>
    <name type="common">Chinese tree shrew</name>
    <name type="synonym">Tupaia belangeri chinensis</name>
    <dbReference type="NCBI Taxonomy" id="246437"/>
    <lineage>
        <taxon>Eukaryota</taxon>
        <taxon>Metazoa</taxon>
        <taxon>Chordata</taxon>
        <taxon>Craniata</taxon>
        <taxon>Vertebrata</taxon>
        <taxon>Euteleostomi</taxon>
        <taxon>Mammalia</taxon>
        <taxon>Eutheria</taxon>
        <taxon>Euarchontoglires</taxon>
        <taxon>Scandentia</taxon>
        <taxon>Tupaiidae</taxon>
        <taxon>Tupaia</taxon>
    </lineage>
</organism>
<evidence type="ECO:0000313" key="3">
    <source>
        <dbReference type="Proteomes" id="UP000011518"/>
    </source>
</evidence>
<feature type="compositionally biased region" description="Basic residues" evidence="1">
    <location>
        <begin position="11"/>
        <end position="24"/>
    </location>
</feature>
<dbReference type="InParanoid" id="L9KK35"/>
<dbReference type="EMBL" id="KB320782">
    <property type="protein sequence ID" value="ELW63325.1"/>
    <property type="molecule type" value="Genomic_DNA"/>
</dbReference>
<dbReference type="SUPFAM" id="SSF49764">
    <property type="entry name" value="HSP20-like chaperones"/>
    <property type="match status" value="1"/>
</dbReference>
<dbReference type="Proteomes" id="UP000011518">
    <property type="component" value="Unassembled WGS sequence"/>
</dbReference>
<dbReference type="Gene3D" id="2.60.40.790">
    <property type="match status" value="1"/>
</dbReference>
<dbReference type="AlphaFoldDB" id="L9KK35"/>
<evidence type="ECO:0000313" key="2">
    <source>
        <dbReference type="EMBL" id="ELW63325.1"/>
    </source>
</evidence>
<name>L9KK35_TUPCH</name>
<dbReference type="GO" id="GO:0051082">
    <property type="term" value="F:unfolded protein binding"/>
    <property type="evidence" value="ECO:0007669"/>
    <property type="project" value="TreeGrafter"/>
</dbReference>
<evidence type="ECO:0000256" key="1">
    <source>
        <dbReference type="SAM" id="MobiDB-lite"/>
    </source>
</evidence>
<reference evidence="3" key="2">
    <citation type="journal article" date="2013" name="Nat. Commun.">
        <title>Genome of the Chinese tree shrew.</title>
        <authorList>
            <person name="Fan Y."/>
            <person name="Huang Z.Y."/>
            <person name="Cao C.C."/>
            <person name="Chen C.S."/>
            <person name="Chen Y.X."/>
            <person name="Fan D.D."/>
            <person name="He J."/>
            <person name="Hou H.L."/>
            <person name="Hu L."/>
            <person name="Hu X.T."/>
            <person name="Jiang X.T."/>
            <person name="Lai R."/>
            <person name="Lang Y.S."/>
            <person name="Liang B."/>
            <person name="Liao S.G."/>
            <person name="Mu D."/>
            <person name="Ma Y.Y."/>
            <person name="Niu Y.Y."/>
            <person name="Sun X.Q."/>
            <person name="Xia J.Q."/>
            <person name="Xiao J."/>
            <person name="Xiong Z.Q."/>
            <person name="Xu L."/>
            <person name="Yang L."/>
            <person name="Zhang Y."/>
            <person name="Zhao W."/>
            <person name="Zhao X.D."/>
            <person name="Zheng Y.T."/>
            <person name="Zhou J.M."/>
            <person name="Zhu Y.B."/>
            <person name="Zhang G.J."/>
            <person name="Wang J."/>
            <person name="Yao Y.G."/>
        </authorList>
    </citation>
    <scope>NUCLEOTIDE SEQUENCE [LARGE SCALE GENOMIC DNA]</scope>
</reference>
<dbReference type="GO" id="GO:0006457">
    <property type="term" value="P:protein folding"/>
    <property type="evidence" value="ECO:0007669"/>
    <property type="project" value="TreeGrafter"/>
</dbReference>
<keyword evidence="3" id="KW-1185">Reference proteome</keyword>
<dbReference type="PANTHER" id="PTHR12356">
    <property type="entry name" value="NUCLEAR MOVEMENT PROTEIN NUDC"/>
    <property type="match status" value="1"/>
</dbReference>
<protein>
    <submittedName>
        <fullName evidence="2">Nuclear migration protein nudC</fullName>
    </submittedName>
</protein>
<reference evidence="3" key="1">
    <citation type="submission" date="2012-07" db="EMBL/GenBank/DDBJ databases">
        <title>Genome of the Chinese tree shrew, a rising model animal genetically related to primates.</title>
        <authorList>
            <person name="Zhang G."/>
            <person name="Fan Y."/>
            <person name="Yao Y."/>
            <person name="Huang Z."/>
        </authorList>
    </citation>
    <scope>NUCLEOTIDE SEQUENCE [LARGE SCALE GENOMIC DNA]</scope>
</reference>
<gene>
    <name evidence="2" type="ORF">TREES_T100000701</name>
</gene>
<proteinExistence type="predicted"/>
<accession>L9KK35</accession>
<dbReference type="PANTHER" id="PTHR12356:SF3">
    <property type="entry name" value="NUCLEAR MIGRATION PROTEIN NUDC"/>
    <property type="match status" value="1"/>
</dbReference>
<dbReference type="GO" id="GO:0005737">
    <property type="term" value="C:cytoplasm"/>
    <property type="evidence" value="ECO:0007669"/>
    <property type="project" value="TreeGrafter"/>
</dbReference>
<feature type="compositionally biased region" description="Polar residues" evidence="1">
    <location>
        <begin position="28"/>
        <end position="39"/>
    </location>
</feature>
<feature type="region of interest" description="Disordered" evidence="1">
    <location>
        <begin position="1"/>
        <end position="39"/>
    </location>
</feature>
<dbReference type="InterPro" id="IPR008978">
    <property type="entry name" value="HSP20-like_chaperone"/>
</dbReference>
<dbReference type="STRING" id="246437.L9KK35"/>
<dbReference type="InterPro" id="IPR037898">
    <property type="entry name" value="NudC_fam"/>
</dbReference>
<sequence length="172" mass="19810">MVTLTLQESRRPKRTRKRKMRKTKENRSPTWTTGQTSLTTAGARPCWSWIWRALPHEFVAEEQGRGGGHPAAAPPVELRGQPAVIDEKNNKTEWWSSLVSSDTEINTKKINPENSKLSDLDSETCSMVEKMTYDQRQKSMGLPTSDEQKKQEILKKFMDQHLEMDFSKAKFN</sequence>